<evidence type="ECO:0000313" key="2">
    <source>
        <dbReference type="EMBL" id="BCG48885.1"/>
    </source>
</evidence>
<dbReference type="InterPro" id="IPR020036">
    <property type="entry name" value="PseH"/>
</dbReference>
<dbReference type="PROSITE" id="PS51186">
    <property type="entry name" value="GNAT"/>
    <property type="match status" value="1"/>
</dbReference>
<accession>A0A6S6MBQ2</accession>
<dbReference type="InterPro" id="IPR016181">
    <property type="entry name" value="Acyl_CoA_acyltransferase"/>
</dbReference>
<evidence type="ECO:0000313" key="3">
    <source>
        <dbReference type="Proteomes" id="UP000515472"/>
    </source>
</evidence>
<proteinExistence type="predicted"/>
<organism evidence="2 3">
    <name type="scientific">Citrifermentans bremense</name>
    <dbReference type="NCBI Taxonomy" id="60035"/>
    <lineage>
        <taxon>Bacteria</taxon>
        <taxon>Pseudomonadati</taxon>
        <taxon>Thermodesulfobacteriota</taxon>
        <taxon>Desulfuromonadia</taxon>
        <taxon>Geobacterales</taxon>
        <taxon>Geobacteraceae</taxon>
        <taxon>Citrifermentans</taxon>
    </lineage>
</organism>
<dbReference type="Proteomes" id="UP000515472">
    <property type="component" value="Chromosome"/>
</dbReference>
<protein>
    <recommendedName>
        <fullName evidence="1">N-acetyltransferase domain-containing protein</fullName>
    </recommendedName>
</protein>
<keyword evidence="3" id="KW-1185">Reference proteome</keyword>
<dbReference type="EMBL" id="AP023213">
    <property type="protein sequence ID" value="BCG48885.1"/>
    <property type="molecule type" value="Genomic_DNA"/>
</dbReference>
<dbReference type="NCBIfam" id="TIGR03585">
    <property type="entry name" value="PseH"/>
    <property type="match status" value="1"/>
</dbReference>
<dbReference type="Pfam" id="PF13302">
    <property type="entry name" value="Acetyltransf_3"/>
    <property type="match status" value="1"/>
</dbReference>
<dbReference type="RefSeq" id="WP_185243493.1">
    <property type="nucleotide sequence ID" value="NZ_AP023213.1"/>
</dbReference>
<dbReference type="PANTHER" id="PTHR43415">
    <property type="entry name" value="SPERMIDINE N(1)-ACETYLTRANSFERASE"/>
    <property type="match status" value="1"/>
</dbReference>
<evidence type="ECO:0000259" key="1">
    <source>
        <dbReference type="PROSITE" id="PS51186"/>
    </source>
</evidence>
<dbReference type="Gene3D" id="3.40.630.30">
    <property type="match status" value="1"/>
</dbReference>
<sequence>MTSPNILLRPVEERDLELLLAWRNSERIRANMYTDHIITWEEHRSWFERLTRDKESFAFIFEAEGRPLGVVNLNHMDRANNRCHWGFYLGETDAPKGSGTQMAYLALRHVFEELKLHKVIGEALAFNSASIAYHEKLGFSREGQLVEHVFRDGSYLDVICFALLSRDWPRVKASLEKKCL</sequence>
<dbReference type="InterPro" id="IPR000182">
    <property type="entry name" value="GNAT_dom"/>
</dbReference>
<dbReference type="PANTHER" id="PTHR43415:SF3">
    <property type="entry name" value="GNAT-FAMILY ACETYLTRANSFERASE"/>
    <property type="match status" value="1"/>
</dbReference>
<dbReference type="KEGG" id="gbn:GEOBRER4_36350"/>
<gene>
    <name evidence="2" type="ORF">GEOBRER4_n3780</name>
</gene>
<name>A0A6S6MBQ2_9BACT</name>
<dbReference type="SUPFAM" id="SSF55729">
    <property type="entry name" value="Acyl-CoA N-acyltransferases (Nat)"/>
    <property type="match status" value="1"/>
</dbReference>
<reference evidence="2 3" key="1">
    <citation type="submission" date="2020-06" db="EMBL/GenBank/DDBJ databases">
        <title>Interaction of electrochemicaly active bacteria, Geobacter bremensis R4 on different carbon anode.</title>
        <authorList>
            <person name="Meng L."/>
            <person name="Yoshida N."/>
        </authorList>
    </citation>
    <scope>NUCLEOTIDE SEQUENCE [LARGE SCALE GENOMIC DNA]</scope>
    <source>
        <strain evidence="2 3">R4</strain>
    </source>
</reference>
<feature type="domain" description="N-acetyltransferase" evidence="1">
    <location>
        <begin position="6"/>
        <end position="157"/>
    </location>
</feature>
<dbReference type="AlphaFoldDB" id="A0A6S6MBQ2"/>
<dbReference type="GO" id="GO:0016747">
    <property type="term" value="F:acyltransferase activity, transferring groups other than amino-acyl groups"/>
    <property type="evidence" value="ECO:0007669"/>
    <property type="project" value="InterPro"/>
</dbReference>